<feature type="compositionally biased region" description="Basic residues" evidence="1">
    <location>
        <begin position="73"/>
        <end position="85"/>
    </location>
</feature>
<protein>
    <submittedName>
        <fullName evidence="2">Uncharacterized protein</fullName>
    </submittedName>
</protein>
<keyword evidence="3" id="KW-1185">Reference proteome</keyword>
<sequence length="142" mass="16617">MDKSGLTKFLWYDKNTGTRIDHVWIPERFVPQLLHCNLHKSEYITDSDHSILTVASLLEKFSTTPPDTERLKPGVKHRKRNKKTKQTVEKHTRNLARWLNFATSIKGGKEGDYNTTDLNSEILAWADIVDKYNEDYPRKKMN</sequence>
<proteinExistence type="predicted"/>
<evidence type="ECO:0000313" key="3">
    <source>
        <dbReference type="Proteomes" id="UP000234323"/>
    </source>
</evidence>
<feature type="region of interest" description="Disordered" evidence="1">
    <location>
        <begin position="65"/>
        <end position="90"/>
    </location>
</feature>
<organism evidence="2 3">
    <name type="scientific">Rhizophagus irregularis</name>
    <dbReference type="NCBI Taxonomy" id="588596"/>
    <lineage>
        <taxon>Eukaryota</taxon>
        <taxon>Fungi</taxon>
        <taxon>Fungi incertae sedis</taxon>
        <taxon>Mucoromycota</taxon>
        <taxon>Glomeromycotina</taxon>
        <taxon>Glomeromycetes</taxon>
        <taxon>Glomerales</taxon>
        <taxon>Glomeraceae</taxon>
        <taxon>Rhizophagus</taxon>
    </lineage>
</organism>
<evidence type="ECO:0000313" key="2">
    <source>
        <dbReference type="EMBL" id="PKY52498.1"/>
    </source>
</evidence>
<evidence type="ECO:0000256" key="1">
    <source>
        <dbReference type="SAM" id="MobiDB-lite"/>
    </source>
</evidence>
<accession>A0A2I1H0V0</accession>
<comment type="caution">
    <text evidence="2">The sequence shown here is derived from an EMBL/GenBank/DDBJ whole genome shotgun (WGS) entry which is preliminary data.</text>
</comment>
<dbReference type="AlphaFoldDB" id="A0A2I1H0V0"/>
<name>A0A2I1H0V0_9GLOM</name>
<dbReference type="Proteomes" id="UP000234323">
    <property type="component" value="Unassembled WGS sequence"/>
</dbReference>
<reference evidence="2 3" key="1">
    <citation type="submission" date="2015-10" db="EMBL/GenBank/DDBJ databases">
        <title>Genome analyses suggest a sexual origin of heterokaryosis in a supposedly ancient asexual fungus.</title>
        <authorList>
            <person name="Ropars J."/>
            <person name="Sedzielewska K."/>
            <person name="Noel J."/>
            <person name="Charron P."/>
            <person name="Farinelli L."/>
            <person name="Marton T."/>
            <person name="Kruger M."/>
            <person name="Pelin A."/>
            <person name="Brachmann A."/>
            <person name="Corradi N."/>
        </authorList>
    </citation>
    <scope>NUCLEOTIDE SEQUENCE [LARGE SCALE GENOMIC DNA]</scope>
    <source>
        <strain evidence="2 3">A4</strain>
    </source>
</reference>
<dbReference type="EMBL" id="LLXI01001214">
    <property type="protein sequence ID" value="PKY52498.1"/>
    <property type="molecule type" value="Genomic_DNA"/>
</dbReference>
<gene>
    <name evidence="2" type="ORF">RhiirA4_425323</name>
</gene>